<dbReference type="InterPro" id="IPR051731">
    <property type="entry name" value="DENND11/AVL9_GEFs"/>
</dbReference>
<dbReference type="EMBL" id="JALNTZ010000008">
    <property type="protein sequence ID" value="KAJ3643297.1"/>
    <property type="molecule type" value="Genomic_DNA"/>
</dbReference>
<dbReference type="PANTHER" id="PTHR31017">
    <property type="entry name" value="LATE SECRETORY PATHWAY PROTEIN AVL9-RELATED"/>
    <property type="match status" value="1"/>
</dbReference>
<reference evidence="4" key="1">
    <citation type="journal article" date="2023" name="G3 (Bethesda)">
        <title>Whole genome assemblies of Zophobas morio and Tenebrio molitor.</title>
        <authorList>
            <person name="Kaur S."/>
            <person name="Stinson S.A."/>
            <person name="diCenzo G.C."/>
        </authorList>
    </citation>
    <scope>NUCLEOTIDE SEQUENCE</scope>
    <source>
        <strain evidence="4">QUZm001</strain>
    </source>
</reference>
<name>A0AA38M5N5_9CUCU</name>
<evidence type="ECO:0000256" key="1">
    <source>
        <dbReference type="ARBA" id="ARBA00038178"/>
    </source>
</evidence>
<dbReference type="InterPro" id="IPR018307">
    <property type="entry name" value="ABL9/DENND6_dom"/>
</dbReference>
<proteinExistence type="inferred from homology"/>
<feature type="compositionally biased region" description="Polar residues" evidence="2">
    <location>
        <begin position="622"/>
        <end position="639"/>
    </location>
</feature>
<evidence type="ECO:0000256" key="2">
    <source>
        <dbReference type="SAM" id="MobiDB-lite"/>
    </source>
</evidence>
<feature type="region of interest" description="Disordered" evidence="2">
    <location>
        <begin position="622"/>
        <end position="647"/>
    </location>
</feature>
<evidence type="ECO:0000313" key="4">
    <source>
        <dbReference type="EMBL" id="KAJ3643297.1"/>
    </source>
</evidence>
<comment type="similarity">
    <text evidence="1">Belongs to the AVL9 family.</text>
</comment>
<dbReference type="PROSITE" id="PS50211">
    <property type="entry name" value="DENN"/>
    <property type="match status" value="1"/>
</dbReference>
<feature type="domain" description="UDENN" evidence="3">
    <location>
        <begin position="9"/>
        <end position="543"/>
    </location>
</feature>
<feature type="region of interest" description="Disordered" evidence="2">
    <location>
        <begin position="232"/>
        <end position="258"/>
    </location>
</feature>
<dbReference type="Pfam" id="PF09794">
    <property type="entry name" value="Avl9"/>
    <property type="match status" value="1"/>
</dbReference>
<evidence type="ECO:0000259" key="3">
    <source>
        <dbReference type="PROSITE" id="PS50211"/>
    </source>
</evidence>
<gene>
    <name evidence="4" type="ORF">Zmor_026019</name>
</gene>
<sequence>MEMKEGPILYVVVVGFHHKKGCQVEFSFPPLVPGSPNECPPGWKYLPTLALPDGSHNYDDDTVFFHLPSLTNPRQTVFGISCFRQIPIEKIKNRTSDMTRGTIQKSVCVLSKIPLYGQIQVKMSLITHAYFDEGDFSKVSILEDTYHHLNSVLTQNDFHQQIFVGLSARDFVLQWRHKAVLLFKLLLLERRLIFYKSPVHPLCSTILTLTSLFPEMIEKGMGQSACIRLSRPMSPMPEFSDSDNSQSSSPVKTQIENIDNTNQNIISDEVKTKEMKILEHRENEDKKEVKGITEVGIEITESAQDNEENLNGKNNSLQRELSSDTIADSVHNNMAYLAHLSTSSCGFPLTIFTKGFMCLPYLSLPYLDLLTDINVRGYVVGATNILFKQKSQLYDVLVDIDAGRIECQDVELRKQLHLTTEDLRFADYVVKHVSEERHDVFLDGVGWEGGDEWIRTQFRIYLLCLMRTSLLQDGSKEIEHFNTNFVSSWRETHNYKIWLSGINPGILDVNPGHPFAGQLSVADMKLRLAHTMQSSDSGRKFNQAMVSTGRAVATTSKAVGGAISQAKGVFSNWWSNLLVSPEPVQKALEAFPDNTMQIEDSTIDQNIPKSINKNLSNGNIDKSSFSEGGSECSLPNNIHQPGEVHTV</sequence>
<protein>
    <recommendedName>
        <fullName evidence="3">UDENN domain-containing protein</fullName>
    </recommendedName>
</protein>
<organism evidence="4 5">
    <name type="scientific">Zophobas morio</name>
    <dbReference type="NCBI Taxonomy" id="2755281"/>
    <lineage>
        <taxon>Eukaryota</taxon>
        <taxon>Metazoa</taxon>
        <taxon>Ecdysozoa</taxon>
        <taxon>Arthropoda</taxon>
        <taxon>Hexapoda</taxon>
        <taxon>Insecta</taxon>
        <taxon>Pterygota</taxon>
        <taxon>Neoptera</taxon>
        <taxon>Endopterygota</taxon>
        <taxon>Coleoptera</taxon>
        <taxon>Polyphaga</taxon>
        <taxon>Cucujiformia</taxon>
        <taxon>Tenebrionidae</taxon>
        <taxon>Zophobas</taxon>
    </lineage>
</organism>
<evidence type="ECO:0000313" key="5">
    <source>
        <dbReference type="Proteomes" id="UP001168821"/>
    </source>
</evidence>
<keyword evidence="5" id="KW-1185">Reference proteome</keyword>
<dbReference type="AlphaFoldDB" id="A0AA38M5N5"/>
<dbReference type="Proteomes" id="UP001168821">
    <property type="component" value="Unassembled WGS sequence"/>
</dbReference>
<dbReference type="GO" id="GO:0005737">
    <property type="term" value="C:cytoplasm"/>
    <property type="evidence" value="ECO:0007669"/>
    <property type="project" value="TreeGrafter"/>
</dbReference>
<dbReference type="PANTHER" id="PTHR31017:SF1">
    <property type="entry name" value="LATE SECRETORY PATHWAY PROTEIN AVL9 HOMOLOG"/>
    <property type="match status" value="1"/>
</dbReference>
<accession>A0AA38M5N5</accession>
<dbReference type="InterPro" id="IPR037516">
    <property type="entry name" value="Tripartite_DENN"/>
</dbReference>
<comment type="caution">
    <text evidence="4">The sequence shown here is derived from an EMBL/GenBank/DDBJ whole genome shotgun (WGS) entry which is preliminary data.</text>
</comment>